<dbReference type="OrthoDB" id="8883269at2759"/>
<gene>
    <name evidence="2" type="ORF">F7725_009613</name>
</gene>
<dbReference type="PANTHER" id="PTHR34415">
    <property type="entry name" value="INTEGRASE CATALYTIC DOMAIN-CONTAINING PROTEIN"/>
    <property type="match status" value="1"/>
</dbReference>
<comment type="caution">
    <text evidence="2">The sequence shown here is derived from an EMBL/GenBank/DDBJ whole genome shotgun (WGS) entry which is preliminary data.</text>
</comment>
<evidence type="ECO:0000313" key="3">
    <source>
        <dbReference type="Proteomes" id="UP000518266"/>
    </source>
</evidence>
<evidence type="ECO:0000313" key="2">
    <source>
        <dbReference type="EMBL" id="KAF3837845.1"/>
    </source>
</evidence>
<dbReference type="PANTHER" id="PTHR34415:SF1">
    <property type="entry name" value="INTEGRASE CATALYTIC DOMAIN-CONTAINING PROTEIN"/>
    <property type="match status" value="1"/>
</dbReference>
<proteinExistence type="predicted"/>
<name>A0A7J5XL80_DISMA</name>
<feature type="compositionally biased region" description="Acidic residues" evidence="1">
    <location>
        <begin position="49"/>
        <end position="58"/>
    </location>
</feature>
<accession>A0A7J5XL80</accession>
<protein>
    <submittedName>
        <fullName evidence="2">Uncharacterized protein</fullName>
    </submittedName>
</protein>
<dbReference type="AlphaFoldDB" id="A0A7J5XL80"/>
<dbReference type="Proteomes" id="UP000518266">
    <property type="component" value="Unassembled WGS sequence"/>
</dbReference>
<reference evidence="2 3" key="1">
    <citation type="submission" date="2020-03" db="EMBL/GenBank/DDBJ databases">
        <title>Dissostichus mawsoni Genome sequencing and assembly.</title>
        <authorList>
            <person name="Park H."/>
        </authorList>
    </citation>
    <scope>NUCLEOTIDE SEQUENCE [LARGE SCALE GENOMIC DNA]</scope>
    <source>
        <strain evidence="2">DM0001</strain>
        <tissue evidence="2">Muscle</tissue>
    </source>
</reference>
<feature type="region of interest" description="Disordered" evidence="1">
    <location>
        <begin position="28"/>
        <end position="64"/>
    </location>
</feature>
<dbReference type="EMBL" id="JAAKFY010000022">
    <property type="protein sequence ID" value="KAF3837845.1"/>
    <property type="molecule type" value="Genomic_DNA"/>
</dbReference>
<evidence type="ECO:0000256" key="1">
    <source>
        <dbReference type="SAM" id="MobiDB-lite"/>
    </source>
</evidence>
<organism evidence="2 3">
    <name type="scientific">Dissostichus mawsoni</name>
    <name type="common">Antarctic cod</name>
    <dbReference type="NCBI Taxonomy" id="36200"/>
    <lineage>
        <taxon>Eukaryota</taxon>
        <taxon>Metazoa</taxon>
        <taxon>Chordata</taxon>
        <taxon>Craniata</taxon>
        <taxon>Vertebrata</taxon>
        <taxon>Euteleostomi</taxon>
        <taxon>Actinopterygii</taxon>
        <taxon>Neopterygii</taxon>
        <taxon>Teleostei</taxon>
        <taxon>Neoteleostei</taxon>
        <taxon>Acanthomorphata</taxon>
        <taxon>Eupercaria</taxon>
        <taxon>Perciformes</taxon>
        <taxon>Notothenioidei</taxon>
        <taxon>Nototheniidae</taxon>
        <taxon>Dissostichus</taxon>
    </lineage>
</organism>
<sequence length="467" mass="53109">MLGLTRLALSTRHPNTNYFLTAPVEVAPLSGSDSESDSPDTDSSLQTTDAEDEEDTTEDGPLVSDPVAETLQTAAGYYVSEDSANETEKARAYRCSCTFNNGVPCYTRFTPEEMVKTRDQMNEMTSDKLTAIIRFYKEHGFAPRLRRGARVMSRRVLSFEDIQRIAHFINNFADVFSTPLPGRIQGFKRTDIRVLPTTKTKSSVWRKYKAQMQENGGEAWVFFFNEKLMMSNLTMLSFSLITFPGHRAASNSTFRKLWKELIHSVTDDRPLLVLPKNNMAIYRSSNLPDCVKSAKLRKQEEHLRTVGIERQAYQEMVASSKQTVSVLGVKLGPNPPCSRETTIHYSFDYAQQLVGNESGETFVKTEHWHDFLAPSFRPLPGIRRYHHIRFTSAEPGVVYAKELVDNQEESYMLLRPGGVSDRVARPTELSPPGLDGKRHWYLYERIREFCTEEAKDISCPKPSTLHC</sequence>
<keyword evidence="3" id="KW-1185">Reference proteome</keyword>